<accession>A0A8J6XEN1</accession>
<sequence length="309" mass="34733">MNTESTNKFPPPSHENEYRALGVVRGRYYPSVEDFHQGILVTDGAIIPAFVLQRKTNITPEAIEDELLFSVYPRTNKEQGNALTLQLVKFRTEPLETDNYFSIRGNLTAIIEDQILIRIQRNDNKDKAFYLGIKGTLPDDGVKKFWDLDCVREGNILKLVKAQLIEQSEKTDTQKVNKPIVEKPKSVKPNVLAQSKIQEAEPANHTNKNQEKVTIVRSEITLKFNEIPSAEPAPDKKVKMTLADENGNKFIVLLNGKSYRKAQESAASYPKYAGSVSGKLGKLTTDGFEVLEAGIKVFEIKPKEKEEVA</sequence>
<protein>
    <submittedName>
        <fullName evidence="1">Uncharacterized protein</fullName>
    </submittedName>
</protein>
<name>A0A8J6XEN1_9CYAN</name>
<reference evidence="1" key="1">
    <citation type="submission" date="2020-09" db="EMBL/GenBank/DDBJ databases">
        <title>Iningainema tapete sp. nov. (Scytonemataceae, Cyanobacteria) from greenhouses in central Florida (USA) produces two types of nodularin with biosynthetic potential for microcystin-LR and anabaenopeptins.</title>
        <authorList>
            <person name="Berthold D.E."/>
            <person name="Lefler F.W."/>
            <person name="Huang I.-S."/>
            <person name="Abdulla H."/>
            <person name="Zimba P.V."/>
            <person name="Laughinghouse H.D. IV."/>
        </authorList>
    </citation>
    <scope>NUCLEOTIDE SEQUENCE</scope>
    <source>
        <strain evidence="1">BLCCT55</strain>
    </source>
</reference>
<comment type="caution">
    <text evidence="1">The sequence shown here is derived from an EMBL/GenBank/DDBJ whole genome shotgun (WGS) entry which is preliminary data.</text>
</comment>
<gene>
    <name evidence="1" type="ORF">ICL16_24215</name>
</gene>
<dbReference type="RefSeq" id="WP_190833011.1">
    <property type="nucleotide sequence ID" value="NZ_CAWPPI010000075.1"/>
</dbReference>
<dbReference type="Proteomes" id="UP000629098">
    <property type="component" value="Unassembled WGS sequence"/>
</dbReference>
<proteinExistence type="predicted"/>
<organism evidence="1 2">
    <name type="scientific">Iningainema tapete BLCC-T55</name>
    <dbReference type="NCBI Taxonomy" id="2748662"/>
    <lineage>
        <taxon>Bacteria</taxon>
        <taxon>Bacillati</taxon>
        <taxon>Cyanobacteriota</taxon>
        <taxon>Cyanophyceae</taxon>
        <taxon>Nostocales</taxon>
        <taxon>Scytonemataceae</taxon>
        <taxon>Iningainema tapete</taxon>
    </lineage>
</organism>
<evidence type="ECO:0000313" key="2">
    <source>
        <dbReference type="Proteomes" id="UP000629098"/>
    </source>
</evidence>
<evidence type="ECO:0000313" key="1">
    <source>
        <dbReference type="EMBL" id="MBD2775085.1"/>
    </source>
</evidence>
<keyword evidence="2" id="KW-1185">Reference proteome</keyword>
<dbReference type="EMBL" id="JACXAE010000075">
    <property type="protein sequence ID" value="MBD2775085.1"/>
    <property type="molecule type" value="Genomic_DNA"/>
</dbReference>
<dbReference type="AlphaFoldDB" id="A0A8J6XEN1"/>